<protein>
    <submittedName>
        <fullName evidence="1">Uncharacterized protein</fullName>
    </submittedName>
</protein>
<dbReference type="Proteomes" id="UP000004633">
    <property type="component" value="Unassembled WGS sequence"/>
</dbReference>
<dbReference type="HOGENOM" id="CLU_3221906_0_0_9"/>
<gene>
    <name evidence="1" type="ORF">HMPREF9555_00616</name>
</gene>
<sequence>MIDDRSKNVKMMWKMRLKKPEQCRSCARIGHVKGGKMLSTFKKT</sequence>
<organism evidence="1 2">
    <name type="scientific">Selenomonas artemidis F0399</name>
    <dbReference type="NCBI Taxonomy" id="749551"/>
    <lineage>
        <taxon>Bacteria</taxon>
        <taxon>Bacillati</taxon>
        <taxon>Bacillota</taxon>
        <taxon>Negativicutes</taxon>
        <taxon>Selenomonadales</taxon>
        <taxon>Selenomonadaceae</taxon>
        <taxon>Selenomonas</taxon>
    </lineage>
</organism>
<proteinExistence type="predicted"/>
<dbReference type="AlphaFoldDB" id="E7N0W5"/>
<keyword evidence="2" id="KW-1185">Reference proteome</keyword>
<dbReference type="STRING" id="749551.HMPREF9555_00616"/>
<name>E7N0W5_9FIRM</name>
<dbReference type="EMBL" id="AECV01000007">
    <property type="protein sequence ID" value="EFW30155.1"/>
    <property type="molecule type" value="Genomic_DNA"/>
</dbReference>
<evidence type="ECO:0000313" key="1">
    <source>
        <dbReference type="EMBL" id="EFW30155.1"/>
    </source>
</evidence>
<accession>E7N0W5</accession>
<evidence type="ECO:0000313" key="2">
    <source>
        <dbReference type="Proteomes" id="UP000004633"/>
    </source>
</evidence>
<reference evidence="1 2" key="1">
    <citation type="submission" date="2010-08" db="EMBL/GenBank/DDBJ databases">
        <authorList>
            <person name="Weinstock G."/>
            <person name="Sodergren E."/>
            <person name="Clifton S."/>
            <person name="Fulton L."/>
            <person name="Fulton B."/>
            <person name="Courtney L."/>
            <person name="Fronick C."/>
            <person name="Harrison M."/>
            <person name="Strong C."/>
            <person name="Farmer C."/>
            <person name="Delahaunty K."/>
            <person name="Markovic C."/>
            <person name="Hall O."/>
            <person name="Minx P."/>
            <person name="Tomlinson C."/>
            <person name="Mitreva M."/>
            <person name="Hou S."/>
            <person name="Chen J."/>
            <person name="Wollam A."/>
            <person name="Pepin K.H."/>
            <person name="Johnson M."/>
            <person name="Bhonagiri V."/>
            <person name="Zhang X."/>
            <person name="Suruliraj S."/>
            <person name="Warren W."/>
            <person name="Chinwalla A."/>
            <person name="Mardis E.R."/>
            <person name="Wilson R.K."/>
        </authorList>
    </citation>
    <scope>NUCLEOTIDE SEQUENCE [LARGE SCALE GENOMIC DNA]</scope>
    <source>
        <strain evidence="1 2">F0399</strain>
    </source>
</reference>
<comment type="caution">
    <text evidence="1">The sequence shown here is derived from an EMBL/GenBank/DDBJ whole genome shotgun (WGS) entry which is preliminary data.</text>
</comment>